<protein>
    <submittedName>
        <fullName evidence="2">Uncharacterized protein</fullName>
    </submittedName>
</protein>
<accession>A0A4R1YWB6</accession>
<dbReference type="AlphaFoldDB" id="A0A4R1YWB6"/>
<organism evidence="2 3">
    <name type="scientific">Rhodovulum steppense</name>
    <dbReference type="NCBI Taxonomy" id="540251"/>
    <lineage>
        <taxon>Bacteria</taxon>
        <taxon>Pseudomonadati</taxon>
        <taxon>Pseudomonadota</taxon>
        <taxon>Alphaproteobacteria</taxon>
        <taxon>Rhodobacterales</taxon>
        <taxon>Paracoccaceae</taxon>
        <taxon>Rhodovulum</taxon>
    </lineage>
</organism>
<keyword evidence="1" id="KW-0812">Transmembrane</keyword>
<proteinExistence type="predicted"/>
<gene>
    <name evidence="2" type="ORF">EV216_10733</name>
</gene>
<dbReference type="RefSeq" id="WP_132694162.1">
    <property type="nucleotide sequence ID" value="NZ_SLVM01000007.1"/>
</dbReference>
<keyword evidence="3" id="KW-1185">Reference proteome</keyword>
<keyword evidence="1" id="KW-0472">Membrane</keyword>
<reference evidence="2 3" key="1">
    <citation type="submission" date="2019-03" db="EMBL/GenBank/DDBJ databases">
        <title>Genomic Encyclopedia of Type Strains, Phase IV (KMG-IV): sequencing the most valuable type-strain genomes for metagenomic binning, comparative biology and taxonomic classification.</title>
        <authorList>
            <person name="Goeker M."/>
        </authorList>
    </citation>
    <scope>NUCLEOTIDE SEQUENCE [LARGE SCALE GENOMIC DNA]</scope>
    <source>
        <strain evidence="2 3">DSM 21153</strain>
    </source>
</reference>
<feature type="transmembrane region" description="Helical" evidence="1">
    <location>
        <begin position="53"/>
        <end position="74"/>
    </location>
</feature>
<dbReference type="OrthoDB" id="9785252at2"/>
<dbReference type="EMBL" id="SLVM01000007">
    <property type="protein sequence ID" value="TCM85459.1"/>
    <property type="molecule type" value="Genomic_DNA"/>
</dbReference>
<name>A0A4R1YWB6_9RHOB</name>
<evidence type="ECO:0000256" key="1">
    <source>
        <dbReference type="SAM" id="Phobius"/>
    </source>
</evidence>
<evidence type="ECO:0000313" key="2">
    <source>
        <dbReference type="EMBL" id="TCM85459.1"/>
    </source>
</evidence>
<sequence>MKQAIEFGTIDRKTVGEPMHPGLAQAEHFESWERAQAEAYETAEPEERMPSGWWLMPVAGLGLLFWVALGWMVFG</sequence>
<dbReference type="Proteomes" id="UP000295277">
    <property type="component" value="Unassembled WGS sequence"/>
</dbReference>
<keyword evidence="1" id="KW-1133">Transmembrane helix</keyword>
<evidence type="ECO:0000313" key="3">
    <source>
        <dbReference type="Proteomes" id="UP000295277"/>
    </source>
</evidence>
<comment type="caution">
    <text evidence="2">The sequence shown here is derived from an EMBL/GenBank/DDBJ whole genome shotgun (WGS) entry which is preliminary data.</text>
</comment>